<proteinExistence type="inferred from homology"/>
<dbReference type="PANTHER" id="PTHR45670">
    <property type="entry name" value="E3 UBIQUITIN-PROTEIN LIGASE TRIP12"/>
    <property type="match status" value="1"/>
</dbReference>
<reference evidence="9" key="2">
    <citation type="submission" date="2020-12" db="EMBL/GenBank/DDBJ databases">
        <authorList>
            <person name="Kanost M."/>
        </authorList>
    </citation>
    <scope>NUCLEOTIDE SEQUENCE</scope>
</reference>
<comment type="caution">
    <text evidence="9">The sequence shown here is derived from an EMBL/GenBank/DDBJ whole genome shotgun (WGS) entry which is preliminary data.</text>
</comment>
<feature type="domain" description="HECT" evidence="8">
    <location>
        <begin position="633"/>
        <end position="1034"/>
    </location>
</feature>
<dbReference type="AlphaFoldDB" id="A0A921ZGN7"/>
<reference evidence="9" key="1">
    <citation type="journal article" date="2016" name="Insect Biochem. Mol. Biol.">
        <title>Multifaceted biological insights from a draft genome sequence of the tobacco hornworm moth, Manduca sexta.</title>
        <authorList>
            <person name="Kanost M.R."/>
            <person name="Arrese E.L."/>
            <person name="Cao X."/>
            <person name="Chen Y.R."/>
            <person name="Chellapilla S."/>
            <person name="Goldsmith M.R."/>
            <person name="Grosse-Wilde E."/>
            <person name="Heckel D.G."/>
            <person name="Herndon N."/>
            <person name="Jiang H."/>
            <person name="Papanicolaou A."/>
            <person name="Qu J."/>
            <person name="Soulages J.L."/>
            <person name="Vogel H."/>
            <person name="Walters J."/>
            <person name="Waterhouse R.M."/>
            <person name="Ahn S.J."/>
            <person name="Almeida F.C."/>
            <person name="An C."/>
            <person name="Aqrawi P."/>
            <person name="Bretschneider A."/>
            <person name="Bryant W.B."/>
            <person name="Bucks S."/>
            <person name="Chao H."/>
            <person name="Chevignon G."/>
            <person name="Christen J.M."/>
            <person name="Clarke D.F."/>
            <person name="Dittmer N.T."/>
            <person name="Ferguson L.C.F."/>
            <person name="Garavelou S."/>
            <person name="Gordon K.H.J."/>
            <person name="Gunaratna R.T."/>
            <person name="Han Y."/>
            <person name="Hauser F."/>
            <person name="He Y."/>
            <person name="Heidel-Fischer H."/>
            <person name="Hirsh A."/>
            <person name="Hu Y."/>
            <person name="Jiang H."/>
            <person name="Kalra D."/>
            <person name="Klinner C."/>
            <person name="Konig C."/>
            <person name="Kovar C."/>
            <person name="Kroll A.R."/>
            <person name="Kuwar S.S."/>
            <person name="Lee S.L."/>
            <person name="Lehman R."/>
            <person name="Li K."/>
            <person name="Li Z."/>
            <person name="Liang H."/>
            <person name="Lovelace S."/>
            <person name="Lu Z."/>
            <person name="Mansfield J.H."/>
            <person name="McCulloch K.J."/>
            <person name="Mathew T."/>
            <person name="Morton B."/>
            <person name="Muzny D.M."/>
            <person name="Neunemann D."/>
            <person name="Ongeri F."/>
            <person name="Pauchet Y."/>
            <person name="Pu L.L."/>
            <person name="Pyrousis I."/>
            <person name="Rao X.J."/>
            <person name="Redding A."/>
            <person name="Roesel C."/>
            <person name="Sanchez-Gracia A."/>
            <person name="Schaack S."/>
            <person name="Shukla A."/>
            <person name="Tetreau G."/>
            <person name="Wang Y."/>
            <person name="Xiong G.H."/>
            <person name="Traut W."/>
            <person name="Walsh T.K."/>
            <person name="Worley K.C."/>
            <person name="Wu D."/>
            <person name="Wu W."/>
            <person name="Wu Y.Q."/>
            <person name="Zhang X."/>
            <person name="Zou Z."/>
            <person name="Zucker H."/>
            <person name="Briscoe A.D."/>
            <person name="Burmester T."/>
            <person name="Clem R.J."/>
            <person name="Feyereisen R."/>
            <person name="Grimmelikhuijzen C.J.P."/>
            <person name="Hamodrakas S.J."/>
            <person name="Hansson B.S."/>
            <person name="Huguet E."/>
            <person name="Jermiin L.S."/>
            <person name="Lan Q."/>
            <person name="Lehman H.K."/>
            <person name="Lorenzen M."/>
            <person name="Merzendorfer H."/>
            <person name="Michalopoulos I."/>
            <person name="Morton D.B."/>
            <person name="Muthukrishnan S."/>
            <person name="Oakeshott J.G."/>
            <person name="Palmer W."/>
            <person name="Park Y."/>
            <person name="Passarelli A.L."/>
            <person name="Rozas J."/>
            <person name="Schwartz L.M."/>
            <person name="Smith W."/>
            <person name="Southgate A."/>
            <person name="Vilcinskas A."/>
            <person name="Vogt R."/>
            <person name="Wang P."/>
            <person name="Werren J."/>
            <person name="Yu X.Q."/>
            <person name="Zhou J.J."/>
            <person name="Brown S.J."/>
            <person name="Scherer S.E."/>
            <person name="Richards S."/>
            <person name="Blissard G.W."/>
        </authorList>
    </citation>
    <scope>NUCLEOTIDE SEQUENCE</scope>
</reference>
<name>A0A921ZGN7_MANSE</name>
<dbReference type="Pfam" id="PF00632">
    <property type="entry name" value="HECT"/>
    <property type="match status" value="1"/>
</dbReference>
<dbReference type="GO" id="GO:0043161">
    <property type="term" value="P:proteasome-mediated ubiquitin-dependent protein catabolic process"/>
    <property type="evidence" value="ECO:0007669"/>
    <property type="project" value="TreeGrafter"/>
</dbReference>
<evidence type="ECO:0000313" key="9">
    <source>
        <dbReference type="EMBL" id="KAG6457298.1"/>
    </source>
</evidence>
<accession>A0A921ZGN7</accession>
<comment type="function">
    <text evidence="6">E3 ubiquitin-protein ligase which accepts ubiquitin from an E2 ubiquitin-conjugating enzyme in the form of a thioester and then directly transfers the ubiquitin to targeted substrates.</text>
</comment>
<dbReference type="PANTHER" id="PTHR45670:SF1">
    <property type="entry name" value="E3 UBIQUITIN-PROTEIN LIGASE HECTD1"/>
    <property type="match status" value="1"/>
</dbReference>
<evidence type="ECO:0000256" key="2">
    <source>
        <dbReference type="ARBA" id="ARBA00006331"/>
    </source>
</evidence>
<dbReference type="CDD" id="cd00078">
    <property type="entry name" value="HECTc"/>
    <property type="match status" value="1"/>
</dbReference>
<keyword evidence="3 6" id="KW-0808">Transferase</keyword>
<dbReference type="SMART" id="SM00119">
    <property type="entry name" value="HECTc"/>
    <property type="match status" value="1"/>
</dbReference>
<evidence type="ECO:0000259" key="8">
    <source>
        <dbReference type="PROSITE" id="PS50237"/>
    </source>
</evidence>
<protein>
    <recommendedName>
        <fullName evidence="6">E3 ubiquitin-protein ligase</fullName>
        <ecNumber evidence="6">2.3.2.26</ecNumber>
    </recommendedName>
</protein>
<dbReference type="Proteomes" id="UP000791440">
    <property type="component" value="Unassembled WGS sequence"/>
</dbReference>
<feature type="region of interest" description="Disordered" evidence="7">
    <location>
        <begin position="132"/>
        <end position="162"/>
    </location>
</feature>
<evidence type="ECO:0000256" key="7">
    <source>
        <dbReference type="SAM" id="MobiDB-lite"/>
    </source>
</evidence>
<sequence length="1034" mass="112552">MPSNMSRPRTHATDLSAINNSTHHINSDLATIVESLTLGAESNNCMADLGNTSFTNMEMGPTSITDITKPYPAKEPALETNAQEESGARRTEGDAARNSANALLSSDLLILPASLLHTLQTNANRLHIQCEDNDSGEGQYGDHKKDGQSGGGTGTMSASEPDLTQQGAARLLESLGVGRGVTAGRGNNQQRANRANHSTSLFPSLVRLALSSNFPGGLLSAAQSYPSLAPNAQNALTLSLTSTSSESEQVSLEDFLESCRAPALLTELEDDDEGDDALDSDKENESTYQEVVSKLLVSRNLLSLMEEEALEAVRGGGGAGGRGAGGAGGRARRPWDEDFVLKRQFSALIPAFDPRPGRTNLNQTVDLEIPLNYDSDEDDENPTIPGYSDLPGAPSVHGKQNAPALRLTLSAGSTGAGGAGAGGAGAALVLERPHWTLYRAVLALAAKQPHPAPPLDLHRDTTYTLTYKEVEGMETFASSSDSEDDEPCDPERGIAGAEGAAGAAATCCVRVLRRLRAAAPALPPDAFLSTKLTNKLHLQLQDPLALAAGATPHWCQQLNDWCPFLFPLETRQMFFACTAFGTSRTIVWLQAQRDRALDRQRAGNTVSPRRADLEATEFRMGRLRHERIRIPRNPVLLRSAMQLMRVHATCKSVLEVEFAGEEGTGLGPTLEFYALVAAELQRADLGMWLHDAPLHDDDAAPHHLVLPGEKPPGYYVTRIGGLFPAPLPQDSPVCDKVCRYFWFLGVFLAKVLQDGRLVDLPLSDAFLRIMCGEELSNEYLEEVDPIRYRFLQNVLSAAELYDNIMRDTSLDAEEQMKRVSEIKVEGATFEQLSLTMTYVSSHHEPSVAIQPLCEGGENIEVNAQNARAYAEASARWVVRSGVRRQAAAFRRGFGRVFPARRLRAFCAAELRLLLCGERGPVWTRDHLLQYTEPKLGYTRDSPGFLRLVDVLVEMSLRERKAFLQFTTGCSSLPPGGLANLHPRLTVVRKVDAGDGSYPSVNTCVHYLKLPEYSCKEVLRERLLAATNERGFHLN</sequence>
<evidence type="ECO:0000256" key="6">
    <source>
        <dbReference type="RuleBase" id="RU369009"/>
    </source>
</evidence>
<feature type="active site" description="Glycyl thioester intermediate" evidence="5">
    <location>
        <position position="1003"/>
    </location>
</feature>
<evidence type="ECO:0000256" key="3">
    <source>
        <dbReference type="ARBA" id="ARBA00022679"/>
    </source>
</evidence>
<comment type="pathway">
    <text evidence="6">Protein modification; protein ubiquitination.</text>
</comment>
<evidence type="ECO:0000256" key="4">
    <source>
        <dbReference type="ARBA" id="ARBA00022786"/>
    </source>
</evidence>
<organism evidence="9 10">
    <name type="scientific">Manduca sexta</name>
    <name type="common">Tobacco hawkmoth</name>
    <name type="synonym">Tobacco hornworm</name>
    <dbReference type="NCBI Taxonomy" id="7130"/>
    <lineage>
        <taxon>Eukaryota</taxon>
        <taxon>Metazoa</taxon>
        <taxon>Ecdysozoa</taxon>
        <taxon>Arthropoda</taxon>
        <taxon>Hexapoda</taxon>
        <taxon>Insecta</taxon>
        <taxon>Pterygota</taxon>
        <taxon>Neoptera</taxon>
        <taxon>Endopterygota</taxon>
        <taxon>Lepidoptera</taxon>
        <taxon>Glossata</taxon>
        <taxon>Ditrysia</taxon>
        <taxon>Bombycoidea</taxon>
        <taxon>Sphingidae</taxon>
        <taxon>Sphinginae</taxon>
        <taxon>Sphingini</taxon>
        <taxon>Manduca</taxon>
    </lineage>
</organism>
<dbReference type="GO" id="GO:0061630">
    <property type="term" value="F:ubiquitin protein ligase activity"/>
    <property type="evidence" value="ECO:0007669"/>
    <property type="project" value="UniProtKB-UniRule"/>
</dbReference>
<comment type="similarity">
    <text evidence="2 6">Belongs to the UPL family. K-HECT subfamily.</text>
</comment>
<dbReference type="InterPro" id="IPR000569">
    <property type="entry name" value="HECT_dom"/>
</dbReference>
<dbReference type="GO" id="GO:0070534">
    <property type="term" value="P:protein K63-linked ubiquitination"/>
    <property type="evidence" value="ECO:0007669"/>
    <property type="project" value="TreeGrafter"/>
</dbReference>
<keyword evidence="10" id="KW-1185">Reference proteome</keyword>
<evidence type="ECO:0000256" key="1">
    <source>
        <dbReference type="ARBA" id="ARBA00000885"/>
    </source>
</evidence>
<dbReference type="GO" id="GO:0016607">
    <property type="term" value="C:nuclear speck"/>
    <property type="evidence" value="ECO:0007669"/>
    <property type="project" value="TreeGrafter"/>
</dbReference>
<dbReference type="InterPro" id="IPR045322">
    <property type="entry name" value="HECTD1/TRIP12-like"/>
</dbReference>
<dbReference type="EMBL" id="JH668542">
    <property type="protein sequence ID" value="KAG6457298.1"/>
    <property type="molecule type" value="Genomic_DNA"/>
</dbReference>
<dbReference type="PROSITE" id="PS50237">
    <property type="entry name" value="HECT"/>
    <property type="match status" value="1"/>
</dbReference>
<dbReference type="FunFam" id="3.30.2410.10:FF:000007">
    <property type="entry name" value="Putative E3 ubiquitin-protein ligase HECTD1"/>
    <property type="match status" value="1"/>
</dbReference>
<dbReference type="EC" id="2.3.2.26" evidence="6"/>
<gene>
    <name evidence="9" type="ORF">O3G_MSEX010217</name>
</gene>
<evidence type="ECO:0000256" key="5">
    <source>
        <dbReference type="PROSITE-ProRule" id="PRU00104"/>
    </source>
</evidence>
<evidence type="ECO:0000313" key="10">
    <source>
        <dbReference type="Proteomes" id="UP000791440"/>
    </source>
</evidence>
<keyword evidence="4 5" id="KW-0833">Ubl conjugation pathway</keyword>
<comment type="catalytic activity">
    <reaction evidence="1 6">
        <text>S-ubiquitinyl-[E2 ubiquitin-conjugating enzyme]-L-cysteine + [acceptor protein]-L-lysine = [E2 ubiquitin-conjugating enzyme]-L-cysteine + N(6)-ubiquitinyl-[acceptor protein]-L-lysine.</text>
        <dbReference type="EC" id="2.3.2.26"/>
    </reaction>
</comment>